<gene>
    <name evidence="1" type="ORF">O3P69_012222</name>
</gene>
<reference evidence="1 2" key="1">
    <citation type="submission" date="2023-03" db="EMBL/GenBank/DDBJ databases">
        <title>High-quality genome of Scylla paramamosain provides insights in environmental adaptation.</title>
        <authorList>
            <person name="Zhang L."/>
        </authorList>
    </citation>
    <scope>NUCLEOTIDE SEQUENCE [LARGE SCALE GENOMIC DNA]</scope>
    <source>
        <strain evidence="1">LZ_2023a</strain>
        <tissue evidence="1">Muscle</tissue>
    </source>
</reference>
<organism evidence="1 2">
    <name type="scientific">Scylla paramamosain</name>
    <name type="common">Mud crab</name>
    <dbReference type="NCBI Taxonomy" id="85552"/>
    <lineage>
        <taxon>Eukaryota</taxon>
        <taxon>Metazoa</taxon>
        <taxon>Ecdysozoa</taxon>
        <taxon>Arthropoda</taxon>
        <taxon>Crustacea</taxon>
        <taxon>Multicrustacea</taxon>
        <taxon>Malacostraca</taxon>
        <taxon>Eumalacostraca</taxon>
        <taxon>Eucarida</taxon>
        <taxon>Decapoda</taxon>
        <taxon>Pleocyemata</taxon>
        <taxon>Brachyura</taxon>
        <taxon>Eubrachyura</taxon>
        <taxon>Portunoidea</taxon>
        <taxon>Portunidae</taxon>
        <taxon>Portuninae</taxon>
        <taxon>Scylla</taxon>
    </lineage>
</organism>
<accession>A0AAW0TF27</accession>
<evidence type="ECO:0000313" key="2">
    <source>
        <dbReference type="Proteomes" id="UP001487740"/>
    </source>
</evidence>
<keyword evidence="2" id="KW-1185">Reference proteome</keyword>
<protein>
    <submittedName>
        <fullName evidence="1">Uncharacterized protein</fullName>
    </submittedName>
</protein>
<dbReference type="Proteomes" id="UP001487740">
    <property type="component" value="Unassembled WGS sequence"/>
</dbReference>
<comment type="caution">
    <text evidence="1">The sequence shown here is derived from an EMBL/GenBank/DDBJ whole genome shotgun (WGS) entry which is preliminary data.</text>
</comment>
<proteinExistence type="predicted"/>
<dbReference type="EMBL" id="JARAKH010000033">
    <property type="protein sequence ID" value="KAK8385251.1"/>
    <property type="molecule type" value="Genomic_DNA"/>
</dbReference>
<dbReference type="AlphaFoldDB" id="A0AAW0TF27"/>
<sequence>MCRQVGTKVRVWARRDTAWGRGGEDVHRVLAGRGGAGRGGAGGAVGRAWCDAPRLLPLTHARVPAPPHTHTRRGSVPPAPCRGRWVVVLFTFRSPPLTAPPPPPPPLHIRGKKSVLQFLMLRQ</sequence>
<name>A0AAW0TF27_SCYPA</name>
<evidence type="ECO:0000313" key="1">
    <source>
        <dbReference type="EMBL" id="KAK8385251.1"/>
    </source>
</evidence>